<gene>
    <name evidence="2" type="ORF">WN55_08254</name>
</gene>
<keyword evidence="3" id="KW-1185">Reference proteome</keyword>
<feature type="compositionally biased region" description="Basic and acidic residues" evidence="1">
    <location>
        <begin position="59"/>
        <end position="71"/>
    </location>
</feature>
<evidence type="ECO:0000313" key="2">
    <source>
        <dbReference type="EMBL" id="KZC07483.1"/>
    </source>
</evidence>
<feature type="compositionally biased region" description="Basic and acidic residues" evidence="1">
    <location>
        <begin position="79"/>
        <end position="97"/>
    </location>
</feature>
<dbReference type="EMBL" id="KQ434827">
    <property type="protein sequence ID" value="KZC07483.1"/>
    <property type="molecule type" value="Genomic_DNA"/>
</dbReference>
<feature type="region of interest" description="Disordered" evidence="1">
    <location>
        <begin position="255"/>
        <end position="274"/>
    </location>
</feature>
<feature type="region of interest" description="Disordered" evidence="1">
    <location>
        <begin position="1"/>
        <end position="28"/>
    </location>
</feature>
<reference evidence="2 3" key="1">
    <citation type="submission" date="2015-07" db="EMBL/GenBank/DDBJ databases">
        <title>The genome of Dufourea novaeangliae.</title>
        <authorList>
            <person name="Pan H."/>
            <person name="Kapheim K."/>
        </authorList>
    </citation>
    <scope>NUCLEOTIDE SEQUENCE [LARGE SCALE GENOMIC DNA]</scope>
    <source>
        <strain evidence="2">0120121106</strain>
        <tissue evidence="2">Whole body</tissue>
    </source>
</reference>
<proteinExistence type="predicted"/>
<name>A0A154P6M9_DUFNO</name>
<evidence type="ECO:0000256" key="1">
    <source>
        <dbReference type="SAM" id="MobiDB-lite"/>
    </source>
</evidence>
<sequence>MVSTVLDEENEGVVEGRGGQSLDDGVPMSRKTRFYSRLNKLKHKPLVANGIVENIPRPAENRKFSDEKPRGEAAAAVPVKKETSGDIELEESRDRAGKGGGVGLRGVNEEVKKISSAFNVLIKKYTANPTSMNKKELIFRLKNLLPKTTIHTRKSTKQEYSIEFPLEAGFTAYLVRVPINQGSTASVHALANLARTRNNRRSKRQQANDRLVQQFRLLIPPWPLFLSLSSSLSVLEQTLGRKFLPGSFHPRIESASPSGVSRLHKPESFSTSANEMKLQTNSTGVCPL</sequence>
<feature type="region of interest" description="Disordered" evidence="1">
    <location>
        <begin position="58"/>
        <end position="101"/>
    </location>
</feature>
<feature type="compositionally biased region" description="Acidic residues" evidence="1">
    <location>
        <begin position="1"/>
        <end position="12"/>
    </location>
</feature>
<accession>A0A154P6M9</accession>
<protein>
    <submittedName>
        <fullName evidence="2">Uncharacterized protein</fullName>
    </submittedName>
</protein>
<evidence type="ECO:0000313" key="3">
    <source>
        <dbReference type="Proteomes" id="UP000076502"/>
    </source>
</evidence>
<dbReference type="Proteomes" id="UP000076502">
    <property type="component" value="Unassembled WGS sequence"/>
</dbReference>
<dbReference type="AlphaFoldDB" id="A0A154P6M9"/>
<organism evidence="2 3">
    <name type="scientific">Dufourea novaeangliae</name>
    <name type="common">Sweat bee</name>
    <dbReference type="NCBI Taxonomy" id="178035"/>
    <lineage>
        <taxon>Eukaryota</taxon>
        <taxon>Metazoa</taxon>
        <taxon>Ecdysozoa</taxon>
        <taxon>Arthropoda</taxon>
        <taxon>Hexapoda</taxon>
        <taxon>Insecta</taxon>
        <taxon>Pterygota</taxon>
        <taxon>Neoptera</taxon>
        <taxon>Endopterygota</taxon>
        <taxon>Hymenoptera</taxon>
        <taxon>Apocrita</taxon>
        <taxon>Aculeata</taxon>
        <taxon>Apoidea</taxon>
        <taxon>Anthophila</taxon>
        <taxon>Halictidae</taxon>
        <taxon>Rophitinae</taxon>
        <taxon>Dufourea</taxon>
    </lineage>
</organism>